<feature type="domain" description="PA" evidence="8">
    <location>
        <begin position="462"/>
        <end position="537"/>
    </location>
</feature>
<dbReference type="Pfam" id="PF17766">
    <property type="entry name" value="fn3_6"/>
    <property type="match status" value="1"/>
</dbReference>
<evidence type="ECO:0000259" key="9">
    <source>
        <dbReference type="Pfam" id="PF17766"/>
    </source>
</evidence>
<feature type="active site" description="Charge relay system" evidence="4">
    <location>
        <position position="304"/>
    </location>
</feature>
<reference evidence="10 11" key="1">
    <citation type="submission" date="2021-09" db="EMBL/GenBank/DDBJ databases">
        <title>Whole genome sequence of Nocardioides sp. GBK3QG-3.</title>
        <authorList>
            <person name="Tuo L."/>
        </authorList>
    </citation>
    <scope>NUCLEOTIDE SEQUENCE [LARGE SCALE GENOMIC DNA]</scope>
    <source>
        <strain evidence="10 11">GBK3QG-3</strain>
    </source>
</reference>
<feature type="compositionally biased region" description="Polar residues" evidence="5">
    <location>
        <begin position="49"/>
        <end position="71"/>
    </location>
</feature>
<feature type="region of interest" description="Disordered" evidence="5">
    <location>
        <begin position="32"/>
        <end position="75"/>
    </location>
</feature>
<feature type="active site" description="Charge relay system" evidence="4">
    <location>
        <position position="227"/>
    </location>
</feature>
<dbReference type="EMBL" id="JAIQZJ010000011">
    <property type="protein sequence ID" value="MBZ5739861.1"/>
    <property type="molecule type" value="Genomic_DNA"/>
</dbReference>
<accession>A0ABS7UFT3</accession>
<dbReference type="Gene3D" id="3.40.50.200">
    <property type="entry name" value="Peptidase S8/S53 domain"/>
    <property type="match status" value="1"/>
</dbReference>
<evidence type="ECO:0000256" key="6">
    <source>
        <dbReference type="SAM" id="SignalP"/>
    </source>
</evidence>
<dbReference type="PROSITE" id="PS51892">
    <property type="entry name" value="SUBTILASE"/>
    <property type="match status" value="1"/>
</dbReference>
<feature type="domain" description="Peptidase S8/S53" evidence="7">
    <location>
        <begin position="218"/>
        <end position="656"/>
    </location>
</feature>
<feature type="region of interest" description="Disordered" evidence="5">
    <location>
        <begin position="293"/>
        <end position="313"/>
    </location>
</feature>
<dbReference type="Pfam" id="PF00082">
    <property type="entry name" value="Peptidase_S8"/>
    <property type="match status" value="1"/>
</dbReference>
<dbReference type="Gene3D" id="2.60.40.2310">
    <property type="match status" value="1"/>
</dbReference>
<dbReference type="InterPro" id="IPR045051">
    <property type="entry name" value="SBT"/>
</dbReference>
<dbReference type="InterPro" id="IPR036852">
    <property type="entry name" value="Peptidase_S8/S53_dom_sf"/>
</dbReference>
<dbReference type="CDD" id="cd02120">
    <property type="entry name" value="PA_subtilisin_like"/>
    <property type="match status" value="1"/>
</dbReference>
<dbReference type="SUPFAM" id="SSF52743">
    <property type="entry name" value="Subtilisin-like"/>
    <property type="match status" value="1"/>
</dbReference>
<evidence type="ECO:0000256" key="2">
    <source>
        <dbReference type="ARBA" id="ARBA00022801"/>
    </source>
</evidence>
<feature type="chain" id="PRO_5045600875" evidence="6">
    <location>
        <begin position="38"/>
        <end position="1109"/>
    </location>
</feature>
<evidence type="ECO:0000259" key="8">
    <source>
        <dbReference type="Pfam" id="PF02225"/>
    </source>
</evidence>
<name>A0ABS7UFT3_9ACTN</name>
<dbReference type="Proteomes" id="UP000780875">
    <property type="component" value="Unassembled WGS sequence"/>
</dbReference>
<evidence type="ECO:0000259" key="7">
    <source>
        <dbReference type="Pfam" id="PF00082"/>
    </source>
</evidence>
<evidence type="ECO:0000256" key="4">
    <source>
        <dbReference type="PROSITE-ProRule" id="PRU01240"/>
    </source>
</evidence>
<dbReference type="RefSeq" id="WP_224124223.1">
    <property type="nucleotide sequence ID" value="NZ_JAIQZJ010000011.1"/>
</dbReference>
<evidence type="ECO:0000256" key="3">
    <source>
        <dbReference type="ARBA" id="ARBA00022825"/>
    </source>
</evidence>
<dbReference type="InterPro" id="IPR041469">
    <property type="entry name" value="Subtilisin-like_FN3"/>
</dbReference>
<feature type="signal peptide" evidence="6">
    <location>
        <begin position="1"/>
        <end position="37"/>
    </location>
</feature>
<evidence type="ECO:0000256" key="1">
    <source>
        <dbReference type="ARBA" id="ARBA00022670"/>
    </source>
</evidence>
<evidence type="ECO:0000313" key="11">
    <source>
        <dbReference type="Proteomes" id="UP000780875"/>
    </source>
</evidence>
<sequence>MDLRHPRTSARTVAAISAVALAVATAAAASPAGPASAAGSKPDPAKLSLGSSQPILTTSVDGDKSPTSALAETSPGLRTLSSAKRIPVMIKYDYDSVASYRGTVRGYPATSPSTTGKQLTTKRVANASYLSYVKTQERSISADVEAAAPSAQITNSYRVVYGGVSAVVNGNQIRQILRVPGVVAVQRDAVKQPLTDSSGTFIGTPAAYAALHTTRNAGAGILLGNLDTGVWPEHPSFADQGNLPAYTGPAIPCNFGDNPLTPANDPFVCNNKLVGGRSFLATYDAQNGTGSYSYPDTARDAEGHGSHTASTSAGNVVNNVQTLGPQIARILGMAPGAQIAEYRVCGGAAGCYTSDTTAATEQAILDGVDVINFSISGGTDPMTDPTELAFLDAYAAGVFVAASAGNDGPTAGTANHLSPWVTTVAASTQRREFASTLTLTADNGETFTTDGATITAGAGPLPVVEAGDPPYSNQLCQTPAAPGTFTGKIVICTRGVNARVEKGYNVLQGGAAGMILVNPTLADVETDNHWLPAIHIPDGTDLQAFMGSHTGVTGSFTAGAARNGQGDVMAAFSSRGPAGLFVKPDITAPGVQILGAMTPTPDEITGGPAGQYYQAIAGTSMSSPHIAGVAILLKALHPSWTPGQIKSAMMTQATTAVVKEDESTPADPFDMGAGRIAVAAAMKAPLTISDTAADFAALTGDPLHAIDLNIPSINAPTMPGRVTTTRTVTNVTSRPLRVVPRATVPANTTIRFQPSSRYVAPGQSASFQITIESSAPVGTQQFAQIRFQTGSGTAHIPVAFVPKQGDVSLTQSCAASSIKRNASTTCTVTATNNSFNDQQVSVASTTNDRLRITGASGAAVSNGRATASASLTGATLGVPSVDPGPSVAGYLPLDLFGIAPTPIGDEQFLNFNVPAFVYNGQSYSQVGVNSNGYIVVGGGTSADDNCCDLPPGPSSAPPNNMLAPFWTDLDGTGAAGVLAGTLTDGVDTWLVIEWRVNVFGTTDTRTFQTWIGVNGTQDISYTYSAPQADPSGQPYLVGAENAAGEGDVSSFLPAEDQVVTSTDPVPGDSLSYQLTVRGIRVGSGRLHSEMTADGVSGTTIVNTPVGVTP</sequence>
<gene>
    <name evidence="10" type="ORF">K8U61_16930</name>
</gene>
<evidence type="ECO:0000256" key="5">
    <source>
        <dbReference type="SAM" id="MobiDB-lite"/>
    </source>
</evidence>
<keyword evidence="6" id="KW-0732">Signal</keyword>
<keyword evidence="1 4" id="KW-0645">Protease</keyword>
<dbReference type="InterPro" id="IPR034197">
    <property type="entry name" value="Peptidases_S8_3"/>
</dbReference>
<dbReference type="InterPro" id="IPR046450">
    <property type="entry name" value="PA_dom_sf"/>
</dbReference>
<dbReference type="InterPro" id="IPR023828">
    <property type="entry name" value="Peptidase_S8_Ser-AS"/>
</dbReference>
<dbReference type="SUPFAM" id="SSF52025">
    <property type="entry name" value="PA domain"/>
    <property type="match status" value="1"/>
</dbReference>
<protein>
    <submittedName>
        <fullName evidence="10">S8 family peptidase</fullName>
    </submittedName>
</protein>
<comment type="similarity">
    <text evidence="4">Belongs to the peptidase S8 family.</text>
</comment>
<dbReference type="InterPro" id="IPR015500">
    <property type="entry name" value="Peptidase_S8_subtilisin-rel"/>
</dbReference>
<feature type="active site" description="Charge relay system" evidence="4">
    <location>
        <position position="620"/>
    </location>
</feature>
<proteinExistence type="inferred from homology"/>
<organism evidence="10 11">
    <name type="scientific">Nocardioides mangrovi</name>
    <dbReference type="NCBI Taxonomy" id="2874580"/>
    <lineage>
        <taxon>Bacteria</taxon>
        <taxon>Bacillati</taxon>
        <taxon>Actinomycetota</taxon>
        <taxon>Actinomycetes</taxon>
        <taxon>Propionibacteriales</taxon>
        <taxon>Nocardioidaceae</taxon>
        <taxon>Nocardioides</taxon>
    </lineage>
</organism>
<comment type="caution">
    <text evidence="10">The sequence shown here is derived from an EMBL/GenBank/DDBJ whole genome shotgun (WGS) entry which is preliminary data.</text>
</comment>
<dbReference type="PANTHER" id="PTHR10795">
    <property type="entry name" value="PROPROTEIN CONVERTASE SUBTILISIN/KEXIN"/>
    <property type="match status" value="1"/>
</dbReference>
<dbReference type="InterPro" id="IPR000209">
    <property type="entry name" value="Peptidase_S8/S53_dom"/>
</dbReference>
<keyword evidence="3 4" id="KW-0720">Serine protease</keyword>
<evidence type="ECO:0000313" key="10">
    <source>
        <dbReference type="EMBL" id="MBZ5739861.1"/>
    </source>
</evidence>
<dbReference type="Gene3D" id="3.50.30.30">
    <property type="match status" value="1"/>
</dbReference>
<keyword evidence="11" id="KW-1185">Reference proteome</keyword>
<dbReference type="PROSITE" id="PS00138">
    <property type="entry name" value="SUBTILASE_SER"/>
    <property type="match status" value="1"/>
</dbReference>
<dbReference type="Pfam" id="PF02225">
    <property type="entry name" value="PA"/>
    <property type="match status" value="1"/>
</dbReference>
<feature type="domain" description="Subtilisin-like protease fibronectin type-III" evidence="9">
    <location>
        <begin position="707"/>
        <end position="799"/>
    </location>
</feature>
<keyword evidence="2 4" id="KW-0378">Hydrolase</keyword>
<dbReference type="PRINTS" id="PR00723">
    <property type="entry name" value="SUBTILISIN"/>
</dbReference>
<dbReference type="InterPro" id="IPR003137">
    <property type="entry name" value="PA_domain"/>
</dbReference>
<dbReference type="CDD" id="cd04852">
    <property type="entry name" value="Peptidases_S8_3"/>
    <property type="match status" value="1"/>
</dbReference>